<feature type="region of interest" description="Disordered" evidence="1">
    <location>
        <begin position="1"/>
        <end position="77"/>
    </location>
</feature>
<evidence type="ECO:0000256" key="1">
    <source>
        <dbReference type="SAM" id="MobiDB-lite"/>
    </source>
</evidence>
<keyword evidence="3" id="KW-1185">Reference proteome</keyword>
<evidence type="ECO:0000313" key="2">
    <source>
        <dbReference type="EMBL" id="MFC6505369.1"/>
    </source>
</evidence>
<organism evidence="2 3">
    <name type="scientific">Streptomyces plicatus</name>
    <dbReference type="NCBI Taxonomy" id="1922"/>
    <lineage>
        <taxon>Bacteria</taxon>
        <taxon>Bacillati</taxon>
        <taxon>Actinomycetota</taxon>
        <taxon>Actinomycetes</taxon>
        <taxon>Kitasatosporales</taxon>
        <taxon>Streptomycetaceae</taxon>
        <taxon>Streptomyces</taxon>
        <taxon>Streptomyces rochei group</taxon>
    </lineage>
</organism>
<comment type="caution">
    <text evidence="2">The sequence shown here is derived from an EMBL/GenBank/DDBJ whole genome shotgun (WGS) entry which is preliminary data.</text>
</comment>
<gene>
    <name evidence="2" type="ORF">ACFQFF_28785</name>
</gene>
<protein>
    <recommendedName>
        <fullName evidence="4">C2H2-type domain-containing protein</fullName>
    </recommendedName>
</protein>
<evidence type="ECO:0000313" key="3">
    <source>
        <dbReference type="Proteomes" id="UP001596321"/>
    </source>
</evidence>
<reference evidence="3" key="1">
    <citation type="journal article" date="2019" name="Int. J. Syst. Evol. Microbiol.">
        <title>The Global Catalogue of Microorganisms (GCM) 10K type strain sequencing project: providing services to taxonomists for standard genome sequencing and annotation.</title>
        <authorList>
            <consortium name="The Broad Institute Genomics Platform"/>
            <consortium name="The Broad Institute Genome Sequencing Center for Infectious Disease"/>
            <person name="Wu L."/>
            <person name="Ma J."/>
        </authorList>
    </citation>
    <scope>NUCLEOTIDE SEQUENCE [LARGE SCALE GENOMIC DNA]</scope>
    <source>
        <strain evidence="3">JCM 4504</strain>
    </source>
</reference>
<accession>A0ABW1Y6L0</accession>
<feature type="compositionally biased region" description="Basic residues" evidence="1">
    <location>
        <begin position="67"/>
        <end position="77"/>
    </location>
</feature>
<name>A0ABW1Y6L0_STRPL</name>
<proteinExistence type="predicted"/>
<dbReference type="Proteomes" id="UP001596321">
    <property type="component" value="Unassembled WGS sequence"/>
</dbReference>
<feature type="compositionally biased region" description="Basic and acidic residues" evidence="1">
    <location>
        <begin position="55"/>
        <end position="66"/>
    </location>
</feature>
<evidence type="ECO:0008006" key="4">
    <source>
        <dbReference type="Google" id="ProtNLM"/>
    </source>
</evidence>
<dbReference type="RefSeq" id="WP_125537068.1">
    <property type="nucleotide sequence ID" value="NZ_BMUJ01000018.1"/>
</dbReference>
<sequence length="77" mass="8141">MLQAEENPSGWLPEAQAGGDERDFAPLDDAPADADDLSDQGADSSGEGGSITCDVCDRSAKSERGRDTHRRQAHPEA</sequence>
<dbReference type="EMBL" id="JBHSUW010000001">
    <property type="protein sequence ID" value="MFC6505369.1"/>
    <property type="molecule type" value="Genomic_DNA"/>
</dbReference>